<sequence>MRVATDIGGTFTDLVYLDERSGRMGVAKVSSTPRDPAEGVVEAVGAAGLRAAEIGTFLHGCTVVINAITERKGVRTALVTTAGFRDVLEIGRGNRPDMYNLLYHKPPPFVPRRLRFEVGERVGWDGAVLEPLRIEDLETIAEACGREGVEAVAICFLHAYAHAEHEEQCQARLRELLPGVFVTRSSEVTREWREFERTSTAAMNAYVGPIVDGYLSGLETQLSAGGLAGAIFVMQSNGGMASLELARQVPIQLVESGPAAGITGAAELGRLIGEENVIYLDIGGTTAKCSLIQGGQPRITTEYRLEHRPDYAGYPAMVPVVDIVEIGAGGGSIAWVDPAGGLHVGPRSAGADPGPACYGRGGDKPTVTDAELVAGVLNPDYFLGGRLQVEPELSWKAVAGIASVAGSEVPAAAMGIIKLVNANMINALKLVSVRRGYDPRDFVLVACGGGGAMHAAALGAELRVGEVIIPQMPGHFSALGMLAANPQADIVQTRIMRLESTSAAAVEELFAELERQASATVRRHGEGAAGVSLRRAVDMRYAGQEHTVRVAVEEAPLELEAVERRFHAEHRRAYTFELPGTPVEMVTFHATATVRLPPLGWRELEADGRTAQEALKGERDVHFAELGRLSTPIYERQLLAPGLVGEGPLIVEEPAATTLVHRGQKLAVDRWGNLRISSS</sequence>
<protein>
    <submittedName>
        <fullName evidence="4">Hydantoinase/oxoprolinase family protein</fullName>
    </submittedName>
</protein>
<dbReference type="InterPro" id="IPR008040">
    <property type="entry name" value="Hydant_A_N"/>
</dbReference>
<keyword evidence="5" id="KW-1185">Reference proteome</keyword>
<dbReference type="Pfam" id="PF05378">
    <property type="entry name" value="Hydant_A_N"/>
    <property type="match status" value="1"/>
</dbReference>
<evidence type="ECO:0000259" key="3">
    <source>
        <dbReference type="Pfam" id="PF19278"/>
    </source>
</evidence>
<feature type="domain" description="Hydantoinase A/oxoprolinase" evidence="1">
    <location>
        <begin position="197"/>
        <end position="488"/>
    </location>
</feature>
<name>A0A934JZY6_9BACT</name>
<evidence type="ECO:0000313" key="4">
    <source>
        <dbReference type="EMBL" id="MBJ7599006.1"/>
    </source>
</evidence>
<feature type="domain" description="Hydantoinase/oxoprolinase N-terminal" evidence="2">
    <location>
        <begin position="2"/>
        <end position="176"/>
    </location>
</feature>
<evidence type="ECO:0000313" key="5">
    <source>
        <dbReference type="Proteomes" id="UP000612893"/>
    </source>
</evidence>
<evidence type="ECO:0000259" key="1">
    <source>
        <dbReference type="Pfam" id="PF01968"/>
    </source>
</evidence>
<dbReference type="Pfam" id="PF19278">
    <property type="entry name" value="Hydant_A_C"/>
    <property type="match status" value="1"/>
</dbReference>
<comment type="caution">
    <text evidence="4">The sequence shown here is derived from an EMBL/GenBank/DDBJ whole genome shotgun (WGS) entry which is preliminary data.</text>
</comment>
<dbReference type="InterPro" id="IPR049517">
    <property type="entry name" value="ACX-like_C"/>
</dbReference>
<dbReference type="InterPro" id="IPR002821">
    <property type="entry name" value="Hydantoinase_A"/>
</dbReference>
<evidence type="ECO:0000259" key="2">
    <source>
        <dbReference type="Pfam" id="PF05378"/>
    </source>
</evidence>
<dbReference type="PANTHER" id="PTHR11365:SF23">
    <property type="entry name" value="HYPOTHETICAL 5-OXOPROLINASE (EUROFUNG)-RELATED"/>
    <property type="match status" value="1"/>
</dbReference>
<proteinExistence type="predicted"/>
<feature type="domain" description="Acetophenone carboxylase-like C-terminal" evidence="3">
    <location>
        <begin position="501"/>
        <end position="671"/>
    </location>
</feature>
<gene>
    <name evidence="4" type="ORF">JF922_13100</name>
</gene>
<dbReference type="Proteomes" id="UP000612893">
    <property type="component" value="Unassembled WGS sequence"/>
</dbReference>
<dbReference type="EMBL" id="JAEKNR010000136">
    <property type="protein sequence ID" value="MBJ7599006.1"/>
    <property type="molecule type" value="Genomic_DNA"/>
</dbReference>
<dbReference type="AlphaFoldDB" id="A0A934JZY6"/>
<dbReference type="RefSeq" id="WP_338202320.1">
    <property type="nucleotide sequence ID" value="NZ_JAEKNR010000136.1"/>
</dbReference>
<reference evidence="4" key="1">
    <citation type="submission" date="2020-10" db="EMBL/GenBank/DDBJ databases">
        <title>Ca. Dormibacterota MAGs.</title>
        <authorList>
            <person name="Montgomery K."/>
        </authorList>
    </citation>
    <scope>NUCLEOTIDE SEQUENCE [LARGE SCALE GENOMIC DNA]</scope>
    <source>
        <strain evidence="4">SC8812_S17_10</strain>
    </source>
</reference>
<organism evidence="4 5">
    <name type="scientific">Candidatus Nephthysia bennettiae</name>
    <dbReference type="NCBI Taxonomy" id="3127016"/>
    <lineage>
        <taxon>Bacteria</taxon>
        <taxon>Bacillati</taxon>
        <taxon>Candidatus Dormiibacterota</taxon>
        <taxon>Candidatus Dormibacteria</taxon>
        <taxon>Candidatus Dormibacterales</taxon>
        <taxon>Candidatus Dormibacteraceae</taxon>
        <taxon>Candidatus Nephthysia</taxon>
    </lineage>
</organism>
<dbReference type="InterPro" id="IPR045079">
    <property type="entry name" value="Oxoprolinase-like"/>
</dbReference>
<accession>A0A934JZY6</accession>
<dbReference type="PANTHER" id="PTHR11365">
    <property type="entry name" value="5-OXOPROLINASE RELATED"/>
    <property type="match status" value="1"/>
</dbReference>
<dbReference type="Pfam" id="PF01968">
    <property type="entry name" value="Hydantoinase_A"/>
    <property type="match status" value="1"/>
</dbReference>